<dbReference type="PROSITE" id="PS51094">
    <property type="entry name" value="PTS_EIIA_TYPE_2"/>
    <property type="match status" value="1"/>
</dbReference>
<evidence type="ECO:0000256" key="3">
    <source>
        <dbReference type="ARBA" id="ARBA00022692"/>
    </source>
</evidence>
<dbReference type="Proteomes" id="UP000323824">
    <property type="component" value="Chromosome"/>
</dbReference>
<feature type="transmembrane region" description="Helical" evidence="6">
    <location>
        <begin position="183"/>
        <end position="203"/>
    </location>
</feature>
<name>A0A5C1QB87_9SPIO</name>
<feature type="transmembrane region" description="Helical" evidence="6">
    <location>
        <begin position="7"/>
        <end position="33"/>
    </location>
</feature>
<dbReference type="KEGG" id="sper:EW093_04155"/>
<dbReference type="InterPro" id="IPR050367">
    <property type="entry name" value="APC_superfamily"/>
</dbReference>
<dbReference type="InterPro" id="IPR002293">
    <property type="entry name" value="AA/rel_permease1"/>
</dbReference>
<dbReference type="Gene3D" id="3.40.930.10">
    <property type="entry name" value="Mannitol-specific EII, Chain A"/>
    <property type="match status" value="1"/>
</dbReference>
<feature type="transmembrane region" description="Helical" evidence="6">
    <location>
        <begin position="396"/>
        <end position="414"/>
    </location>
</feature>
<keyword evidence="4 6" id="KW-1133">Transmembrane helix</keyword>
<dbReference type="PANTHER" id="PTHR42770">
    <property type="entry name" value="AMINO ACID TRANSPORTER-RELATED"/>
    <property type="match status" value="1"/>
</dbReference>
<feature type="transmembrane region" description="Helical" evidence="6">
    <location>
        <begin position="338"/>
        <end position="357"/>
    </location>
</feature>
<keyword evidence="5 6" id="KW-0472">Membrane</keyword>
<reference evidence="8 9" key="2">
    <citation type="submission" date="2019-09" db="EMBL/GenBank/DDBJ databases">
        <title>Complete Genome Sequence and Methylome Analysis of free living Spirochaetas.</title>
        <authorList>
            <person name="Leshcheva N."/>
            <person name="Mikheeva N."/>
        </authorList>
    </citation>
    <scope>NUCLEOTIDE SEQUENCE [LARGE SCALE GENOMIC DNA]</scope>
    <source>
        <strain evidence="8 9">P</strain>
    </source>
</reference>
<feature type="transmembrane region" description="Helical" evidence="6">
    <location>
        <begin position="310"/>
        <end position="332"/>
    </location>
</feature>
<keyword evidence="9" id="KW-1185">Reference proteome</keyword>
<evidence type="ECO:0000259" key="7">
    <source>
        <dbReference type="PROSITE" id="PS51094"/>
    </source>
</evidence>
<dbReference type="GO" id="GO:0022857">
    <property type="term" value="F:transmembrane transporter activity"/>
    <property type="evidence" value="ECO:0007669"/>
    <property type="project" value="InterPro"/>
</dbReference>
<evidence type="ECO:0000313" key="8">
    <source>
        <dbReference type="EMBL" id="QEN03924.1"/>
    </source>
</evidence>
<accession>A0A5C1QB87</accession>
<reference evidence="8 9" key="1">
    <citation type="submission" date="2019-02" db="EMBL/GenBank/DDBJ databases">
        <authorList>
            <person name="Fomenkov A."/>
            <person name="Dubinina G."/>
            <person name="Grabovich M."/>
            <person name="Vincze T."/>
            <person name="Roberts R.J."/>
        </authorList>
    </citation>
    <scope>NUCLEOTIDE SEQUENCE [LARGE SCALE GENOMIC DNA]</scope>
    <source>
        <strain evidence="8 9">P</strain>
    </source>
</reference>
<feature type="domain" description="PTS EIIA type-2" evidence="7">
    <location>
        <begin position="463"/>
        <end position="605"/>
    </location>
</feature>
<evidence type="ECO:0000256" key="6">
    <source>
        <dbReference type="SAM" id="Phobius"/>
    </source>
</evidence>
<feature type="transmembrane region" description="Helical" evidence="6">
    <location>
        <begin position="82"/>
        <end position="104"/>
    </location>
</feature>
<feature type="transmembrane region" description="Helical" evidence="6">
    <location>
        <begin position="215"/>
        <end position="235"/>
    </location>
</feature>
<evidence type="ECO:0000256" key="1">
    <source>
        <dbReference type="ARBA" id="ARBA00004651"/>
    </source>
</evidence>
<dbReference type="OrthoDB" id="9762947at2"/>
<evidence type="ECO:0000313" key="9">
    <source>
        <dbReference type="Proteomes" id="UP000323824"/>
    </source>
</evidence>
<dbReference type="SUPFAM" id="SSF55804">
    <property type="entry name" value="Phoshotransferase/anion transport protein"/>
    <property type="match status" value="1"/>
</dbReference>
<evidence type="ECO:0000256" key="5">
    <source>
        <dbReference type="ARBA" id="ARBA00023136"/>
    </source>
</evidence>
<evidence type="ECO:0000256" key="2">
    <source>
        <dbReference type="ARBA" id="ARBA00022475"/>
    </source>
</evidence>
<dbReference type="RefSeq" id="WP_149567181.1">
    <property type="nucleotide sequence ID" value="NZ_CP035807.1"/>
</dbReference>
<dbReference type="Pfam" id="PF13520">
    <property type="entry name" value="AA_permease_2"/>
    <property type="match status" value="1"/>
</dbReference>
<dbReference type="EMBL" id="CP035807">
    <property type="protein sequence ID" value="QEN03924.1"/>
    <property type="molecule type" value="Genomic_DNA"/>
</dbReference>
<feature type="transmembrane region" description="Helical" evidence="6">
    <location>
        <begin position="141"/>
        <end position="163"/>
    </location>
</feature>
<feature type="transmembrane region" description="Helical" evidence="6">
    <location>
        <begin position="262"/>
        <end position="289"/>
    </location>
</feature>
<dbReference type="Pfam" id="PF00359">
    <property type="entry name" value="PTS_EIIA_2"/>
    <property type="match status" value="1"/>
</dbReference>
<comment type="subcellular location">
    <subcellularLocation>
        <location evidence="1">Cell membrane</location>
        <topology evidence="1">Multi-pass membrane protein</topology>
    </subcellularLocation>
</comment>
<dbReference type="PANTHER" id="PTHR42770:SF7">
    <property type="entry name" value="MEMBRANE PROTEIN"/>
    <property type="match status" value="1"/>
</dbReference>
<feature type="transmembrane region" description="Helical" evidence="6">
    <location>
        <begin position="39"/>
        <end position="61"/>
    </location>
</feature>
<dbReference type="Gene3D" id="1.20.1740.10">
    <property type="entry name" value="Amino acid/polyamine transporter I"/>
    <property type="match status" value="1"/>
</dbReference>
<dbReference type="InterPro" id="IPR016152">
    <property type="entry name" value="PTrfase/Anion_transptr"/>
</dbReference>
<feature type="transmembrane region" description="Helical" evidence="6">
    <location>
        <begin position="110"/>
        <end position="134"/>
    </location>
</feature>
<proteinExistence type="predicted"/>
<keyword evidence="3 6" id="KW-0812">Transmembrane</keyword>
<dbReference type="GO" id="GO:0005886">
    <property type="term" value="C:plasma membrane"/>
    <property type="evidence" value="ECO:0007669"/>
    <property type="project" value="UniProtKB-SubCell"/>
</dbReference>
<evidence type="ECO:0000256" key="4">
    <source>
        <dbReference type="ARBA" id="ARBA00022989"/>
    </source>
</evidence>
<feature type="transmembrane region" description="Helical" evidence="6">
    <location>
        <begin position="369"/>
        <end position="390"/>
    </location>
</feature>
<keyword evidence="2" id="KW-1003">Cell membrane</keyword>
<sequence>MNLEKKLSFFGVFSIASGAMISSGIFILPGLAFSKAGPALFISYSIAGILGLLGILSVIELSTAMPKAGGDYYFINKTFGPMFGSISGFLGWVALSLKSAFAIFGISEIIYIYTGFNMIITSFLFCLFFVIINIRGVKEAAVFQTIMVTGLLSIMLLFIIVGLPQVKASHFTPFLTVKINDLLITSGFIFISFGGLLNVANLSEEMINPKRNIPLGMIASIVVVTVFYGLITFVITGTLDPDLFRASLTPVADSAKVLTGQIGYLVIVIASMLAFFTTANAGIMSASRYPMALSRDQLLPRNIGAVNKKYNTPTVAIVITGTLIFLSLLLPLEILVKSASTVILTSYVLTNISVIVLRESKITNYKPSFKTPLYPFLQIACVILFTFFIIDLGKEAIEISLSFIFISFCLYMFYGRKIKSRESALLYLLKRVTDGKLTDNLLEDELREVLINRDNIEQDNFDNLIKNANIIDINEPHNFEELLNIVGKSISEEVDMDKNEVISRFLEREKSSNTAVSDFLAIPHIIIDGMDKIFLTVIRCKDGIKFTDNENAVKAIFLLGGTKEKRVLHLKTIASIATLVQYKEFEEKWISSESIIELKNLMLLSSRKRFY</sequence>
<protein>
    <submittedName>
        <fullName evidence="8">Amino acid permease</fullName>
    </submittedName>
</protein>
<organism evidence="8 9">
    <name type="scientific">Thiospirochaeta perfilievii</name>
    <dbReference type="NCBI Taxonomy" id="252967"/>
    <lineage>
        <taxon>Bacteria</taxon>
        <taxon>Pseudomonadati</taxon>
        <taxon>Spirochaetota</taxon>
        <taxon>Spirochaetia</taxon>
        <taxon>Spirochaetales</taxon>
        <taxon>Spirochaetaceae</taxon>
        <taxon>Thiospirochaeta</taxon>
    </lineage>
</organism>
<gene>
    <name evidence="8" type="ORF">EW093_04155</name>
</gene>
<dbReference type="InterPro" id="IPR002178">
    <property type="entry name" value="PTS_EIIA_type-2_dom"/>
</dbReference>
<dbReference type="AlphaFoldDB" id="A0A5C1QB87"/>